<name>A0A9E3H5H4_9NOST</name>
<feature type="transmembrane region" description="Helical" evidence="1">
    <location>
        <begin position="75"/>
        <end position="95"/>
    </location>
</feature>
<accession>A0A9E3H5H4</accession>
<evidence type="ECO:0000313" key="2">
    <source>
        <dbReference type="EMBL" id="MBW4431177.1"/>
    </source>
</evidence>
<keyword evidence="1" id="KW-0812">Transmembrane</keyword>
<dbReference type="Proteomes" id="UP000813215">
    <property type="component" value="Unassembled WGS sequence"/>
</dbReference>
<keyword evidence="1" id="KW-1133">Transmembrane helix</keyword>
<dbReference type="EMBL" id="JAHHHW010000055">
    <property type="protein sequence ID" value="MBW4431177.1"/>
    <property type="molecule type" value="Genomic_DNA"/>
</dbReference>
<proteinExistence type="predicted"/>
<evidence type="ECO:0000256" key="1">
    <source>
        <dbReference type="SAM" id="Phobius"/>
    </source>
</evidence>
<sequence length="108" mass="12104">MSIGRAILLIALVFPGLMVVATSIYAYNTDYATMERTERYVEQLARQRRGNANDRQLELAYHRSMVHRMNAFTNGTWGFIGATIAAIGIHGLAITKEESIQDQKRSGN</sequence>
<reference evidence="2" key="2">
    <citation type="journal article" date="2022" name="Microbiol. Resour. Announc.">
        <title>Metagenome Sequencing to Explore Phylogenomics of Terrestrial Cyanobacteria.</title>
        <authorList>
            <person name="Ward R.D."/>
            <person name="Stajich J.E."/>
            <person name="Johansen J.R."/>
            <person name="Huntemann M."/>
            <person name="Clum A."/>
            <person name="Foster B."/>
            <person name="Foster B."/>
            <person name="Roux S."/>
            <person name="Palaniappan K."/>
            <person name="Varghese N."/>
            <person name="Mukherjee S."/>
            <person name="Reddy T.B.K."/>
            <person name="Daum C."/>
            <person name="Copeland A."/>
            <person name="Chen I.A."/>
            <person name="Ivanova N.N."/>
            <person name="Kyrpides N.C."/>
            <person name="Shapiro N."/>
            <person name="Eloe-Fadrosh E.A."/>
            <person name="Pietrasiak N."/>
        </authorList>
    </citation>
    <scope>NUCLEOTIDE SEQUENCE</scope>
    <source>
        <strain evidence="2">HA4357-MV3</strain>
    </source>
</reference>
<evidence type="ECO:0000313" key="3">
    <source>
        <dbReference type="Proteomes" id="UP000813215"/>
    </source>
</evidence>
<reference evidence="2" key="1">
    <citation type="submission" date="2021-05" db="EMBL/GenBank/DDBJ databases">
        <authorList>
            <person name="Pietrasiak N."/>
            <person name="Ward R."/>
            <person name="Stajich J.E."/>
            <person name="Kurbessoian T."/>
        </authorList>
    </citation>
    <scope>NUCLEOTIDE SEQUENCE</scope>
    <source>
        <strain evidence="2">HA4357-MV3</strain>
    </source>
</reference>
<keyword evidence="1" id="KW-0472">Membrane</keyword>
<organism evidence="2 3">
    <name type="scientific">Pelatocladus maniniholoensis HA4357-MV3</name>
    <dbReference type="NCBI Taxonomy" id="1117104"/>
    <lineage>
        <taxon>Bacteria</taxon>
        <taxon>Bacillati</taxon>
        <taxon>Cyanobacteriota</taxon>
        <taxon>Cyanophyceae</taxon>
        <taxon>Nostocales</taxon>
        <taxon>Nostocaceae</taxon>
        <taxon>Pelatocladus</taxon>
    </lineage>
</organism>
<comment type="caution">
    <text evidence="2">The sequence shown here is derived from an EMBL/GenBank/DDBJ whole genome shotgun (WGS) entry which is preliminary data.</text>
</comment>
<gene>
    <name evidence="2" type="ORF">KME28_05425</name>
</gene>
<protein>
    <submittedName>
        <fullName evidence="2">Uncharacterized protein</fullName>
    </submittedName>
</protein>
<dbReference type="AlphaFoldDB" id="A0A9E3H5H4"/>